<evidence type="ECO:0000313" key="9">
    <source>
        <dbReference type="Proteomes" id="UP000606172"/>
    </source>
</evidence>
<dbReference type="InterPro" id="IPR013525">
    <property type="entry name" value="ABC2_TM"/>
</dbReference>
<keyword evidence="6" id="KW-0813">Transport</keyword>
<keyword evidence="2 6" id="KW-0812">Transmembrane</keyword>
<feature type="transmembrane region" description="Helical" evidence="6">
    <location>
        <begin position="208"/>
        <end position="229"/>
    </location>
</feature>
<keyword evidence="6" id="KW-1003">Cell membrane</keyword>
<evidence type="ECO:0000256" key="4">
    <source>
        <dbReference type="ARBA" id="ARBA00023136"/>
    </source>
</evidence>
<feature type="transmembrane region" description="Helical" evidence="6">
    <location>
        <begin position="49"/>
        <end position="69"/>
    </location>
</feature>
<feature type="transmembrane region" description="Helical" evidence="6">
    <location>
        <begin position="124"/>
        <end position="145"/>
    </location>
</feature>
<evidence type="ECO:0000256" key="2">
    <source>
        <dbReference type="ARBA" id="ARBA00022692"/>
    </source>
</evidence>
<sequence>MRPFTHLAAMELKLLARDSGNVFFMVALPLLLLILNSENKTLTNFLPGYIAMALAIGGINTLPGVIGSYREGKVLRRLATTPISPLALLGAQFVAQMVLGLLATLIIVGAGILVFGVDPPRHPLSLALAFLLCSTMANTLGFLIASVARTAISAGVMGLMVMFPSIFLAGAAVPRGGLPESVQRVGDFLPLTYGVTALRQGWFETPTLMPFLLLIGIIVICTAGAAFLFRWDR</sequence>
<evidence type="ECO:0000259" key="7">
    <source>
        <dbReference type="PROSITE" id="PS51012"/>
    </source>
</evidence>
<accession>A0A919RHV1</accession>
<dbReference type="InterPro" id="IPR047817">
    <property type="entry name" value="ABC2_TM_bact-type"/>
</dbReference>
<evidence type="ECO:0000256" key="3">
    <source>
        <dbReference type="ARBA" id="ARBA00022989"/>
    </source>
</evidence>
<protein>
    <recommendedName>
        <fullName evidence="6">Transport permease protein</fullName>
    </recommendedName>
</protein>
<evidence type="ECO:0000256" key="5">
    <source>
        <dbReference type="ARBA" id="ARBA00023251"/>
    </source>
</evidence>
<comment type="caution">
    <text evidence="8">The sequence shown here is derived from an EMBL/GenBank/DDBJ whole genome shotgun (WGS) entry which is preliminary data.</text>
</comment>
<dbReference type="InterPro" id="IPR052902">
    <property type="entry name" value="ABC-2_transporter"/>
</dbReference>
<reference evidence="8" key="1">
    <citation type="submission" date="2021-01" db="EMBL/GenBank/DDBJ databases">
        <title>Whole genome shotgun sequence of Sinosporangium siamense NBRC 109515.</title>
        <authorList>
            <person name="Komaki H."/>
            <person name="Tamura T."/>
        </authorList>
    </citation>
    <scope>NUCLEOTIDE SEQUENCE</scope>
    <source>
        <strain evidence="8">NBRC 109515</strain>
    </source>
</reference>
<gene>
    <name evidence="8" type="ORF">Ssi02_23400</name>
</gene>
<proteinExistence type="inferred from homology"/>
<name>A0A919RHV1_9ACTN</name>
<dbReference type="GO" id="GO:0046677">
    <property type="term" value="P:response to antibiotic"/>
    <property type="evidence" value="ECO:0007669"/>
    <property type="project" value="UniProtKB-KW"/>
</dbReference>
<dbReference type="PIRSF" id="PIRSF006648">
    <property type="entry name" value="DrrB"/>
    <property type="match status" value="1"/>
</dbReference>
<dbReference type="PANTHER" id="PTHR43027:SF2">
    <property type="entry name" value="TRANSPORT PERMEASE PROTEIN"/>
    <property type="match status" value="1"/>
</dbReference>
<keyword evidence="4 6" id="KW-0472">Membrane</keyword>
<organism evidence="8 9">
    <name type="scientific">Sinosporangium siamense</name>
    <dbReference type="NCBI Taxonomy" id="1367973"/>
    <lineage>
        <taxon>Bacteria</taxon>
        <taxon>Bacillati</taxon>
        <taxon>Actinomycetota</taxon>
        <taxon>Actinomycetes</taxon>
        <taxon>Streptosporangiales</taxon>
        <taxon>Streptosporangiaceae</taxon>
        <taxon>Sinosporangium</taxon>
    </lineage>
</organism>
<feature type="transmembrane region" description="Helical" evidence="6">
    <location>
        <begin position="89"/>
        <end position="117"/>
    </location>
</feature>
<dbReference type="GO" id="GO:0140359">
    <property type="term" value="F:ABC-type transporter activity"/>
    <property type="evidence" value="ECO:0007669"/>
    <property type="project" value="InterPro"/>
</dbReference>
<dbReference type="AlphaFoldDB" id="A0A919RHV1"/>
<dbReference type="Pfam" id="PF01061">
    <property type="entry name" value="ABC2_membrane"/>
    <property type="match status" value="1"/>
</dbReference>
<dbReference type="EMBL" id="BOOW01000013">
    <property type="protein sequence ID" value="GII92109.1"/>
    <property type="molecule type" value="Genomic_DNA"/>
</dbReference>
<dbReference type="PROSITE" id="PS51012">
    <property type="entry name" value="ABC_TM2"/>
    <property type="match status" value="1"/>
</dbReference>
<feature type="transmembrane region" description="Helical" evidence="6">
    <location>
        <begin position="20"/>
        <end position="37"/>
    </location>
</feature>
<dbReference type="PANTHER" id="PTHR43027">
    <property type="entry name" value="DOXORUBICIN RESISTANCE ABC TRANSPORTER PERMEASE PROTEIN DRRC-RELATED"/>
    <property type="match status" value="1"/>
</dbReference>
<dbReference type="Proteomes" id="UP000606172">
    <property type="component" value="Unassembled WGS sequence"/>
</dbReference>
<feature type="domain" description="ABC transmembrane type-2" evidence="7">
    <location>
        <begin position="8"/>
        <end position="232"/>
    </location>
</feature>
<keyword evidence="5" id="KW-0046">Antibiotic resistance</keyword>
<evidence type="ECO:0000313" key="8">
    <source>
        <dbReference type="EMBL" id="GII92109.1"/>
    </source>
</evidence>
<dbReference type="InterPro" id="IPR000412">
    <property type="entry name" value="ABC_2_transport"/>
</dbReference>
<comment type="subcellular location">
    <subcellularLocation>
        <location evidence="6">Cell membrane</location>
        <topology evidence="6">Multi-pass membrane protein</topology>
    </subcellularLocation>
    <subcellularLocation>
        <location evidence="1">Membrane</location>
        <topology evidence="1">Multi-pass membrane protein</topology>
    </subcellularLocation>
</comment>
<dbReference type="RefSeq" id="WP_204024623.1">
    <property type="nucleotide sequence ID" value="NZ_BOOW01000013.1"/>
</dbReference>
<keyword evidence="9" id="KW-1185">Reference proteome</keyword>
<feature type="transmembrane region" description="Helical" evidence="6">
    <location>
        <begin position="151"/>
        <end position="173"/>
    </location>
</feature>
<comment type="similarity">
    <text evidence="6">Belongs to the ABC-2 integral membrane protein family.</text>
</comment>
<dbReference type="GO" id="GO:0043190">
    <property type="term" value="C:ATP-binding cassette (ABC) transporter complex"/>
    <property type="evidence" value="ECO:0007669"/>
    <property type="project" value="InterPro"/>
</dbReference>
<evidence type="ECO:0000256" key="1">
    <source>
        <dbReference type="ARBA" id="ARBA00004141"/>
    </source>
</evidence>
<keyword evidence="3 6" id="KW-1133">Transmembrane helix</keyword>
<evidence type="ECO:0000256" key="6">
    <source>
        <dbReference type="RuleBase" id="RU361157"/>
    </source>
</evidence>